<dbReference type="EMBL" id="KE162227">
    <property type="protein sequence ID" value="EPQ07514.1"/>
    <property type="molecule type" value="Genomic_DNA"/>
</dbReference>
<dbReference type="AlphaFoldDB" id="S7MSX3"/>
<protein>
    <submittedName>
        <fullName evidence="1">Uncharacterized protein</fullName>
    </submittedName>
</protein>
<reference evidence="1 2" key="1">
    <citation type="journal article" date="2013" name="Nat. Commun.">
        <title>Genome analysis reveals insights into physiology and longevity of the Brandt's bat Myotis brandtii.</title>
        <authorList>
            <person name="Seim I."/>
            <person name="Fang X."/>
            <person name="Xiong Z."/>
            <person name="Lobanov A.V."/>
            <person name="Huang Z."/>
            <person name="Ma S."/>
            <person name="Feng Y."/>
            <person name="Turanov A.A."/>
            <person name="Zhu Y."/>
            <person name="Lenz T.L."/>
            <person name="Gerashchenko M.V."/>
            <person name="Fan D."/>
            <person name="Hee Yim S."/>
            <person name="Yao X."/>
            <person name="Jordan D."/>
            <person name="Xiong Y."/>
            <person name="Ma Y."/>
            <person name="Lyapunov A.N."/>
            <person name="Chen G."/>
            <person name="Kulakova O.I."/>
            <person name="Sun Y."/>
            <person name="Lee S.G."/>
            <person name="Bronson R.T."/>
            <person name="Moskalev A.A."/>
            <person name="Sunyaev S.R."/>
            <person name="Zhang G."/>
            <person name="Krogh A."/>
            <person name="Wang J."/>
            <person name="Gladyshev V.N."/>
        </authorList>
    </citation>
    <scope>NUCLEOTIDE SEQUENCE [LARGE SCALE GENOMIC DNA]</scope>
</reference>
<keyword evidence="2" id="KW-1185">Reference proteome</keyword>
<evidence type="ECO:0000313" key="2">
    <source>
        <dbReference type="Proteomes" id="UP000052978"/>
    </source>
</evidence>
<gene>
    <name evidence="1" type="ORF">D623_10002696</name>
</gene>
<proteinExistence type="predicted"/>
<accession>S7MSX3</accession>
<organism evidence="1 2">
    <name type="scientific">Myotis brandtii</name>
    <name type="common">Brandt's bat</name>
    <dbReference type="NCBI Taxonomy" id="109478"/>
    <lineage>
        <taxon>Eukaryota</taxon>
        <taxon>Metazoa</taxon>
        <taxon>Chordata</taxon>
        <taxon>Craniata</taxon>
        <taxon>Vertebrata</taxon>
        <taxon>Euteleostomi</taxon>
        <taxon>Mammalia</taxon>
        <taxon>Eutheria</taxon>
        <taxon>Laurasiatheria</taxon>
        <taxon>Chiroptera</taxon>
        <taxon>Yangochiroptera</taxon>
        <taxon>Vespertilionidae</taxon>
        <taxon>Myotis</taxon>
    </lineage>
</organism>
<evidence type="ECO:0000313" key="1">
    <source>
        <dbReference type="EMBL" id="EPQ07514.1"/>
    </source>
</evidence>
<sequence length="93" mass="9958">MHVCVRGPGNQSHHLQVWLVTGIAQAGADPRNKDTNASCKSQDAQFSGQVRDFLVLLQSGPLGQLGLDQELAVCSGNCSCWRPLTATTLLKPD</sequence>
<name>S7MSX3_MYOBR</name>
<dbReference type="Proteomes" id="UP000052978">
    <property type="component" value="Unassembled WGS sequence"/>
</dbReference>